<name>A0AAN6JSM3_9BASI</name>
<evidence type="ECO:0000256" key="2">
    <source>
        <dbReference type="ARBA" id="ARBA00022750"/>
    </source>
</evidence>
<sequence>MMIHSTGAALSSVLVALLYATSTASAAPASAGQIVLSTNPDPGFGSTADARRRIAASRFDAASSIGALKAKYNNANSRLFMRSPGAASSSHSSPSDTGPLFLHRRRRLDQEERDQEEHDKRLLGLVGGLLNGVSSTLNGVVGALGTVLFDGQWGIAVASTSNQEADNEWLTTLGIGTPTQQLQVVLDTGSPDTWVYSPSCCYQRNHNFFNPLTSLTYANRTVQNGQTVRAAPGTPGQSWSITYGNGYSGASGYVGIDNLTIGDSSNLSNPPLTAAALPVALLTGIQGTSRANRQMEGLVGLTPGFTSDTDGGWTTIMEKLITDGKVANPYLSATLTRANRTTGTGGGGRYIFGAVDTAAVRSGQSVAWINVTSTYYWGTNYQTMRVGNVDIVPSSLAPNLRRVIIDTGSALMNLPSPIASGANKQIAGSWYDNTNSIWVIPCQTGESGYEATTQNPSYWLDIAGSSFGVAPVDYVFSPNTPIWPANATSSISYCYSAFQVGPDAISIIGGTFLKNHMVTFDWGPPPFRTRRMGFANRTDVAI</sequence>
<dbReference type="InterPro" id="IPR021109">
    <property type="entry name" value="Peptidase_aspartic_dom_sf"/>
</dbReference>
<dbReference type="EMBL" id="JAPDMZ010000059">
    <property type="protein sequence ID" value="KAK0552717.1"/>
    <property type="molecule type" value="Genomic_DNA"/>
</dbReference>
<feature type="active site" evidence="3">
    <location>
        <position position="406"/>
    </location>
</feature>
<evidence type="ECO:0000259" key="7">
    <source>
        <dbReference type="PROSITE" id="PS51767"/>
    </source>
</evidence>
<dbReference type="InterPro" id="IPR033121">
    <property type="entry name" value="PEPTIDASE_A1"/>
</dbReference>
<protein>
    <recommendedName>
        <fullName evidence="7">Peptidase A1 domain-containing protein</fullName>
    </recommendedName>
</protein>
<feature type="active site" evidence="3">
    <location>
        <position position="187"/>
    </location>
</feature>
<dbReference type="InterPro" id="IPR034164">
    <property type="entry name" value="Pepsin-like_dom"/>
</dbReference>
<dbReference type="SUPFAM" id="SSF50630">
    <property type="entry name" value="Acid proteases"/>
    <property type="match status" value="1"/>
</dbReference>
<evidence type="ECO:0000313" key="8">
    <source>
        <dbReference type="EMBL" id="KAK0552717.1"/>
    </source>
</evidence>
<keyword evidence="9" id="KW-1185">Reference proteome</keyword>
<keyword evidence="4" id="KW-0378">Hydrolase</keyword>
<evidence type="ECO:0000256" key="1">
    <source>
        <dbReference type="ARBA" id="ARBA00007447"/>
    </source>
</evidence>
<evidence type="ECO:0000256" key="6">
    <source>
        <dbReference type="SAM" id="SignalP"/>
    </source>
</evidence>
<keyword evidence="4" id="KW-0645">Protease</keyword>
<evidence type="ECO:0000256" key="4">
    <source>
        <dbReference type="RuleBase" id="RU000454"/>
    </source>
</evidence>
<dbReference type="PANTHER" id="PTHR47966">
    <property type="entry name" value="BETA-SITE APP-CLEAVING ENZYME, ISOFORM A-RELATED"/>
    <property type="match status" value="1"/>
</dbReference>
<dbReference type="InterPro" id="IPR001461">
    <property type="entry name" value="Aspartic_peptidase_A1"/>
</dbReference>
<proteinExistence type="inferred from homology"/>
<dbReference type="PROSITE" id="PS00141">
    <property type="entry name" value="ASP_PROTEASE"/>
    <property type="match status" value="1"/>
</dbReference>
<feature type="chain" id="PRO_5042818397" description="Peptidase A1 domain-containing protein" evidence="6">
    <location>
        <begin position="27"/>
        <end position="542"/>
    </location>
</feature>
<evidence type="ECO:0000256" key="5">
    <source>
        <dbReference type="SAM" id="MobiDB-lite"/>
    </source>
</evidence>
<dbReference type="PRINTS" id="PR00792">
    <property type="entry name" value="PEPSIN"/>
</dbReference>
<feature type="signal peptide" evidence="6">
    <location>
        <begin position="1"/>
        <end position="26"/>
    </location>
</feature>
<comment type="caution">
    <text evidence="8">The sequence shown here is derived from an EMBL/GenBank/DDBJ whole genome shotgun (WGS) entry which is preliminary data.</text>
</comment>
<dbReference type="GO" id="GO:0006508">
    <property type="term" value="P:proteolysis"/>
    <property type="evidence" value="ECO:0007669"/>
    <property type="project" value="UniProtKB-KW"/>
</dbReference>
<dbReference type="Proteomes" id="UP001176517">
    <property type="component" value="Unassembled WGS sequence"/>
</dbReference>
<dbReference type="PROSITE" id="PS51767">
    <property type="entry name" value="PEPTIDASE_A1"/>
    <property type="match status" value="1"/>
</dbReference>
<keyword evidence="6" id="KW-0732">Signal</keyword>
<dbReference type="CDD" id="cd05471">
    <property type="entry name" value="pepsin_like"/>
    <property type="match status" value="1"/>
</dbReference>
<accession>A0AAN6JSM3</accession>
<reference evidence="8" key="1">
    <citation type="journal article" date="2023" name="PhytoFront">
        <title>Draft Genome Resources of Seven Strains of Tilletia horrida, Causal Agent of Kernel Smut of Rice.</title>
        <authorList>
            <person name="Khanal S."/>
            <person name="Antony Babu S."/>
            <person name="Zhou X.G."/>
        </authorList>
    </citation>
    <scope>NUCLEOTIDE SEQUENCE</scope>
    <source>
        <strain evidence="8">TX6</strain>
    </source>
</reference>
<dbReference type="InterPro" id="IPR001969">
    <property type="entry name" value="Aspartic_peptidase_AS"/>
</dbReference>
<dbReference type="PANTHER" id="PTHR47966:SF51">
    <property type="entry name" value="BETA-SITE APP-CLEAVING ENZYME, ISOFORM A-RELATED"/>
    <property type="match status" value="1"/>
</dbReference>
<feature type="domain" description="Peptidase A1" evidence="7">
    <location>
        <begin position="169"/>
        <end position="535"/>
    </location>
</feature>
<comment type="similarity">
    <text evidence="1 4">Belongs to the peptidase A1 family.</text>
</comment>
<feature type="region of interest" description="Disordered" evidence="5">
    <location>
        <begin position="83"/>
        <end position="102"/>
    </location>
</feature>
<keyword evidence="2 4" id="KW-0064">Aspartyl protease</keyword>
<dbReference type="Gene3D" id="2.40.70.10">
    <property type="entry name" value="Acid Proteases"/>
    <property type="match status" value="2"/>
</dbReference>
<dbReference type="GO" id="GO:0004190">
    <property type="term" value="F:aspartic-type endopeptidase activity"/>
    <property type="evidence" value="ECO:0007669"/>
    <property type="project" value="UniProtKB-KW"/>
</dbReference>
<dbReference type="AlphaFoldDB" id="A0AAN6JSM3"/>
<dbReference type="Pfam" id="PF00026">
    <property type="entry name" value="Asp"/>
    <property type="match status" value="1"/>
</dbReference>
<evidence type="ECO:0000313" key="9">
    <source>
        <dbReference type="Proteomes" id="UP001176517"/>
    </source>
</evidence>
<feature type="compositionally biased region" description="Low complexity" evidence="5">
    <location>
        <begin position="83"/>
        <end position="95"/>
    </location>
</feature>
<evidence type="ECO:0000256" key="3">
    <source>
        <dbReference type="PIRSR" id="PIRSR601461-1"/>
    </source>
</evidence>
<gene>
    <name evidence="8" type="ORF">OC846_002780</name>
</gene>
<organism evidence="8 9">
    <name type="scientific">Tilletia horrida</name>
    <dbReference type="NCBI Taxonomy" id="155126"/>
    <lineage>
        <taxon>Eukaryota</taxon>
        <taxon>Fungi</taxon>
        <taxon>Dikarya</taxon>
        <taxon>Basidiomycota</taxon>
        <taxon>Ustilaginomycotina</taxon>
        <taxon>Exobasidiomycetes</taxon>
        <taxon>Tilletiales</taxon>
        <taxon>Tilletiaceae</taxon>
        <taxon>Tilletia</taxon>
    </lineage>
</organism>